<accession>A0A7R9LFP4</accession>
<dbReference type="PANTHER" id="PTHR24096">
    <property type="entry name" value="LONG-CHAIN-FATTY-ACID--COA LIGASE"/>
    <property type="match status" value="1"/>
</dbReference>
<dbReference type="GO" id="GO:0016405">
    <property type="term" value="F:CoA-ligase activity"/>
    <property type="evidence" value="ECO:0007669"/>
    <property type="project" value="TreeGrafter"/>
</dbReference>
<dbReference type="GO" id="GO:0005777">
    <property type="term" value="C:peroxisome"/>
    <property type="evidence" value="ECO:0007669"/>
    <property type="project" value="UniProtKB-SubCell"/>
</dbReference>
<dbReference type="Gene3D" id="3.40.50.12780">
    <property type="entry name" value="N-terminal domain of ligase-like"/>
    <property type="match status" value="1"/>
</dbReference>
<feature type="domain" description="AMP-dependent synthetase/ligase" evidence="3">
    <location>
        <begin position="32"/>
        <end position="397"/>
    </location>
</feature>
<keyword evidence="2" id="KW-0576">Peroxisome</keyword>
<dbReference type="InterPro" id="IPR045851">
    <property type="entry name" value="AMP-bd_C_sf"/>
</dbReference>
<dbReference type="PROSITE" id="PS00455">
    <property type="entry name" value="AMP_BINDING"/>
    <property type="match status" value="1"/>
</dbReference>
<feature type="domain" description="AMP-binding enzyme C-terminal" evidence="4">
    <location>
        <begin position="448"/>
        <end position="524"/>
    </location>
</feature>
<dbReference type="SUPFAM" id="SSF56801">
    <property type="entry name" value="Acetyl-CoA synthetase-like"/>
    <property type="match status" value="1"/>
</dbReference>
<evidence type="ECO:0000256" key="2">
    <source>
        <dbReference type="ARBA" id="ARBA00023140"/>
    </source>
</evidence>
<dbReference type="InterPro" id="IPR020845">
    <property type="entry name" value="AMP-binding_CS"/>
</dbReference>
<dbReference type="PANTHER" id="PTHR24096:SF257">
    <property type="entry name" value="ACYL-COA SYNTHETASE 7"/>
    <property type="match status" value="1"/>
</dbReference>
<sequence>MDDKILKSPLPPIPYPEISVAKYILDRLKQFSGQKTVLLDCPSGRKHSAQQVYDHILNIAAAFVDLGLNKGDVVLFISPNSDYYAIGLLAVMAAGGVFSACSELSSYREVYNAIEDTTAKYVVCTPDNLEDIKNIAECLPQIRKIILMSNEWTSQTDPKVVNYFQLYDYEASECSYDLPKRVDCHQDMAALLLSSGSTGRPKPIIRLHRNVINLTHQFQHQEIWGLTERSVHSCQNTFCHSGGLTFLLHSIASGAIAAIMPAFEGNKFINYVEKYKITSAFLVPSYVIFLANVDVSNRDVSSFEDIICAGSPLPEGIADKVFANMGLKYFRQGYGMTEVGFCTQVFRSKNLEHKASVGWCVPDSQVKVVDPNTSELLGPNQVGEVWIKSHQMTPGYLNLPDKNAESFDGQGFIRSGDAGYYDSQRLLYIMDRYKQILKVEGIIVLPSELEYLLLSHEDVSEAAVIGVKHSYYVEVPKAFVVLKPQRKVSEEKLIQYIDGLVNDVKKLRGGLTILQELPKTPLGKINKTLLQ</sequence>
<dbReference type="EMBL" id="OC915525">
    <property type="protein sequence ID" value="CAD7640833.1"/>
    <property type="molecule type" value="Genomic_DNA"/>
</dbReference>
<dbReference type="Pfam" id="PF00501">
    <property type="entry name" value="AMP-binding"/>
    <property type="match status" value="1"/>
</dbReference>
<reference evidence="5" key="1">
    <citation type="submission" date="2020-11" db="EMBL/GenBank/DDBJ databases">
        <authorList>
            <person name="Tran Van P."/>
        </authorList>
    </citation>
    <scope>NUCLEOTIDE SEQUENCE</scope>
</reference>
<organism evidence="5">
    <name type="scientific">Oppiella nova</name>
    <dbReference type="NCBI Taxonomy" id="334625"/>
    <lineage>
        <taxon>Eukaryota</taxon>
        <taxon>Metazoa</taxon>
        <taxon>Ecdysozoa</taxon>
        <taxon>Arthropoda</taxon>
        <taxon>Chelicerata</taxon>
        <taxon>Arachnida</taxon>
        <taxon>Acari</taxon>
        <taxon>Acariformes</taxon>
        <taxon>Sarcoptiformes</taxon>
        <taxon>Oribatida</taxon>
        <taxon>Brachypylina</taxon>
        <taxon>Oppioidea</taxon>
        <taxon>Oppiidae</taxon>
        <taxon>Oppiella</taxon>
    </lineage>
</organism>
<dbReference type="OrthoDB" id="6484520at2759"/>
<dbReference type="InterPro" id="IPR025110">
    <property type="entry name" value="AMP-bd_C"/>
</dbReference>
<evidence type="ECO:0000256" key="1">
    <source>
        <dbReference type="ARBA" id="ARBA00004275"/>
    </source>
</evidence>
<evidence type="ECO:0000313" key="5">
    <source>
        <dbReference type="EMBL" id="CAD7640833.1"/>
    </source>
</evidence>
<name>A0A7R9LFP4_9ACAR</name>
<comment type="subcellular location">
    <subcellularLocation>
        <location evidence="1">Peroxisome</location>
    </subcellularLocation>
</comment>
<gene>
    <name evidence="5" type="ORF">ONB1V03_LOCUS2778</name>
</gene>
<dbReference type="AlphaFoldDB" id="A0A7R9LFP4"/>
<keyword evidence="6" id="KW-1185">Reference proteome</keyword>
<evidence type="ECO:0000313" key="6">
    <source>
        <dbReference type="Proteomes" id="UP000728032"/>
    </source>
</evidence>
<dbReference type="Gene3D" id="3.30.300.30">
    <property type="match status" value="1"/>
</dbReference>
<dbReference type="InterPro" id="IPR042099">
    <property type="entry name" value="ANL_N_sf"/>
</dbReference>
<protein>
    <submittedName>
        <fullName evidence="5">Uncharacterized protein</fullName>
    </submittedName>
</protein>
<dbReference type="Proteomes" id="UP000728032">
    <property type="component" value="Unassembled WGS sequence"/>
</dbReference>
<dbReference type="Pfam" id="PF13193">
    <property type="entry name" value="AMP-binding_C"/>
    <property type="match status" value="1"/>
</dbReference>
<evidence type="ECO:0000259" key="3">
    <source>
        <dbReference type="Pfam" id="PF00501"/>
    </source>
</evidence>
<evidence type="ECO:0000259" key="4">
    <source>
        <dbReference type="Pfam" id="PF13193"/>
    </source>
</evidence>
<dbReference type="InterPro" id="IPR000873">
    <property type="entry name" value="AMP-dep_synth/lig_dom"/>
</dbReference>
<dbReference type="EMBL" id="CAJPVJ010000700">
    <property type="protein sequence ID" value="CAG2163194.1"/>
    <property type="molecule type" value="Genomic_DNA"/>
</dbReference>
<proteinExistence type="predicted"/>